<dbReference type="Pfam" id="PF03466">
    <property type="entry name" value="LysR_substrate"/>
    <property type="match status" value="1"/>
</dbReference>
<dbReference type="Gene3D" id="3.40.190.10">
    <property type="entry name" value="Periplasmic binding protein-like II"/>
    <property type="match status" value="2"/>
</dbReference>
<accession>A0A0D8HEA8</accession>
<dbReference type="InterPro" id="IPR000847">
    <property type="entry name" value="LysR_HTH_N"/>
</dbReference>
<proteinExistence type="inferred from homology"/>
<dbReference type="GO" id="GO:0003700">
    <property type="term" value="F:DNA-binding transcription factor activity"/>
    <property type="evidence" value="ECO:0007669"/>
    <property type="project" value="InterPro"/>
</dbReference>
<evidence type="ECO:0000259" key="5">
    <source>
        <dbReference type="PROSITE" id="PS50931"/>
    </source>
</evidence>
<keyword evidence="4" id="KW-0804">Transcription</keyword>
<reference evidence="6 7" key="1">
    <citation type="submission" date="2015-01" db="EMBL/GenBank/DDBJ databases">
        <title>Draft genome of the acidophilic iron oxidizer Acidithrix ferrooxidans strain Py-F3.</title>
        <authorList>
            <person name="Poehlein A."/>
            <person name="Eisen S."/>
            <person name="Schloemann M."/>
            <person name="Johnson B.D."/>
            <person name="Daniel R."/>
            <person name="Muehling M."/>
        </authorList>
    </citation>
    <scope>NUCLEOTIDE SEQUENCE [LARGE SCALE GENOMIC DNA]</scope>
    <source>
        <strain evidence="6 7">Py-F3</strain>
    </source>
</reference>
<sequence length="304" mass="32776">MPLSEPIPDALSLDLLKSVAGLGSITEAAIAHRISQPAASMRLKELERTLGLTLIDRSSGRAQLTANGLAVVEWAEVVLVAIANLQIGSTALRKGKTSHLAVGASMTVAEYLVPKWLVALHDHDPALTVAITMGNSSEVIRLLANGSVNLAFVEGIDYPKDLQCQIVYHDRLVVVVAPNHPWAKQNRIVSIDQLAKTPLVLRETGSGTREVLEESLKPHGALVTPIAELSSTTAIKSAIEGRLGPAVISWLAVHDDIERGKMVEVQIEGLSLSREIRAIWRNESDLDEPTLKFLKIAKESKSAL</sequence>
<dbReference type="AlphaFoldDB" id="A0A0D8HEA8"/>
<comment type="similarity">
    <text evidence="1">Belongs to the LysR transcriptional regulatory family.</text>
</comment>
<evidence type="ECO:0000256" key="3">
    <source>
        <dbReference type="ARBA" id="ARBA00023125"/>
    </source>
</evidence>
<organism evidence="6 7">
    <name type="scientific">Acidithrix ferrooxidans</name>
    <dbReference type="NCBI Taxonomy" id="1280514"/>
    <lineage>
        <taxon>Bacteria</taxon>
        <taxon>Bacillati</taxon>
        <taxon>Actinomycetota</taxon>
        <taxon>Acidimicrobiia</taxon>
        <taxon>Acidimicrobiales</taxon>
        <taxon>Acidimicrobiaceae</taxon>
        <taxon>Acidithrix</taxon>
    </lineage>
</organism>
<keyword evidence="7" id="KW-1185">Reference proteome</keyword>
<evidence type="ECO:0000256" key="2">
    <source>
        <dbReference type="ARBA" id="ARBA00023015"/>
    </source>
</evidence>
<dbReference type="EMBL" id="JXYS01000089">
    <property type="protein sequence ID" value="KJF16300.1"/>
    <property type="molecule type" value="Genomic_DNA"/>
</dbReference>
<dbReference type="InterPro" id="IPR036388">
    <property type="entry name" value="WH-like_DNA-bd_sf"/>
</dbReference>
<dbReference type="PROSITE" id="PS50931">
    <property type="entry name" value="HTH_LYSR"/>
    <property type="match status" value="1"/>
</dbReference>
<dbReference type="PANTHER" id="PTHR30126">
    <property type="entry name" value="HTH-TYPE TRANSCRIPTIONAL REGULATOR"/>
    <property type="match status" value="1"/>
</dbReference>
<name>A0A0D8HEA8_9ACTN</name>
<dbReference type="OrthoDB" id="9808620at2"/>
<dbReference type="PANTHER" id="PTHR30126:SF39">
    <property type="entry name" value="HTH-TYPE TRANSCRIPTIONAL REGULATOR CYSL"/>
    <property type="match status" value="1"/>
</dbReference>
<dbReference type="GO" id="GO:0000976">
    <property type="term" value="F:transcription cis-regulatory region binding"/>
    <property type="evidence" value="ECO:0007669"/>
    <property type="project" value="TreeGrafter"/>
</dbReference>
<dbReference type="Gene3D" id="1.10.10.10">
    <property type="entry name" value="Winged helix-like DNA-binding domain superfamily/Winged helix DNA-binding domain"/>
    <property type="match status" value="1"/>
</dbReference>
<dbReference type="InterPro" id="IPR036390">
    <property type="entry name" value="WH_DNA-bd_sf"/>
</dbReference>
<keyword evidence="3" id="KW-0238">DNA-binding</keyword>
<evidence type="ECO:0000256" key="1">
    <source>
        <dbReference type="ARBA" id="ARBA00009437"/>
    </source>
</evidence>
<dbReference type="Pfam" id="PF00126">
    <property type="entry name" value="HTH_1"/>
    <property type="match status" value="1"/>
</dbReference>
<gene>
    <name evidence="6" type="primary">cmpR2</name>
    <name evidence="6" type="ORF">AXFE_28640</name>
</gene>
<dbReference type="RefSeq" id="WP_052606548.1">
    <property type="nucleotide sequence ID" value="NZ_JXYS01000089.1"/>
</dbReference>
<evidence type="ECO:0000313" key="7">
    <source>
        <dbReference type="Proteomes" id="UP000032360"/>
    </source>
</evidence>
<comment type="caution">
    <text evidence="6">The sequence shown here is derived from an EMBL/GenBank/DDBJ whole genome shotgun (WGS) entry which is preliminary data.</text>
</comment>
<evidence type="ECO:0000256" key="4">
    <source>
        <dbReference type="ARBA" id="ARBA00023163"/>
    </source>
</evidence>
<dbReference type="SUPFAM" id="SSF46785">
    <property type="entry name" value="Winged helix' DNA-binding domain"/>
    <property type="match status" value="1"/>
</dbReference>
<dbReference type="SUPFAM" id="SSF53850">
    <property type="entry name" value="Periplasmic binding protein-like II"/>
    <property type="match status" value="1"/>
</dbReference>
<feature type="domain" description="HTH lysR-type" evidence="5">
    <location>
        <begin position="8"/>
        <end position="65"/>
    </location>
</feature>
<dbReference type="InterPro" id="IPR005119">
    <property type="entry name" value="LysR_subst-bd"/>
</dbReference>
<evidence type="ECO:0000313" key="6">
    <source>
        <dbReference type="EMBL" id="KJF16300.1"/>
    </source>
</evidence>
<dbReference type="Proteomes" id="UP000032360">
    <property type="component" value="Unassembled WGS sequence"/>
</dbReference>
<dbReference type="STRING" id="1280514.AXFE_28640"/>
<protein>
    <submittedName>
        <fullName evidence="6">HTH-type transcriptional activator CmpR</fullName>
    </submittedName>
</protein>
<keyword evidence="2" id="KW-0805">Transcription regulation</keyword>